<evidence type="ECO:0000256" key="8">
    <source>
        <dbReference type="ARBA" id="ARBA00036346"/>
    </source>
</evidence>
<evidence type="ECO:0000256" key="11">
    <source>
        <dbReference type="ARBA" id="ARBA00039461"/>
    </source>
</evidence>
<keyword evidence="2" id="KW-0808">Transferase</keyword>
<dbReference type="Pfam" id="PF07005">
    <property type="entry name" value="SBD_N"/>
    <property type="match status" value="1"/>
</dbReference>
<evidence type="ECO:0000256" key="12">
    <source>
        <dbReference type="ARBA" id="ARBA00041377"/>
    </source>
</evidence>
<dbReference type="InterPro" id="IPR031475">
    <property type="entry name" value="NBD_C"/>
</dbReference>
<comment type="similarity">
    <text evidence="1">Belongs to the four-carbon acid sugar kinase family.</text>
</comment>
<comment type="catalytic activity">
    <reaction evidence="7">
        <text>3-dehydro-L-erythronate + ATP = 3-dehydro-4-O-phospho-L-erythronate + ADP + H(+)</text>
        <dbReference type="Rhea" id="RHEA:52552"/>
        <dbReference type="ChEBI" id="CHEBI:15378"/>
        <dbReference type="ChEBI" id="CHEBI:30616"/>
        <dbReference type="ChEBI" id="CHEBI:136592"/>
        <dbReference type="ChEBI" id="CHEBI:136670"/>
        <dbReference type="ChEBI" id="CHEBI:456216"/>
        <dbReference type="EC" id="2.7.1.217"/>
    </reaction>
</comment>
<evidence type="ECO:0000256" key="7">
    <source>
        <dbReference type="ARBA" id="ARBA00035898"/>
    </source>
</evidence>
<dbReference type="InterPro" id="IPR010737">
    <property type="entry name" value="4-carb_acid_sugar_kinase_N"/>
</dbReference>
<dbReference type="Pfam" id="PF17042">
    <property type="entry name" value="NBD_C"/>
    <property type="match status" value="1"/>
</dbReference>
<keyword evidence="6" id="KW-0119">Carbohydrate metabolism</keyword>
<proteinExistence type="inferred from homology"/>
<evidence type="ECO:0000256" key="2">
    <source>
        <dbReference type="ARBA" id="ARBA00022679"/>
    </source>
</evidence>
<dbReference type="GO" id="GO:0005524">
    <property type="term" value="F:ATP binding"/>
    <property type="evidence" value="ECO:0007669"/>
    <property type="project" value="UniProtKB-KW"/>
</dbReference>
<evidence type="ECO:0000313" key="16">
    <source>
        <dbReference type="Proteomes" id="UP000318995"/>
    </source>
</evidence>
<evidence type="ECO:0000313" key="15">
    <source>
        <dbReference type="EMBL" id="TWT43109.1"/>
    </source>
</evidence>
<dbReference type="RefSeq" id="WP_146573960.1">
    <property type="nucleotide sequence ID" value="NZ_SJPH01000004.1"/>
</dbReference>
<name>A0A5C5VZA4_9BACT</name>
<evidence type="ECO:0000256" key="3">
    <source>
        <dbReference type="ARBA" id="ARBA00022741"/>
    </source>
</evidence>
<reference evidence="15 16" key="1">
    <citation type="submission" date="2019-02" db="EMBL/GenBank/DDBJ databases">
        <title>Deep-cultivation of Planctomycetes and their phenomic and genomic characterization uncovers novel biology.</title>
        <authorList>
            <person name="Wiegand S."/>
            <person name="Jogler M."/>
            <person name="Boedeker C."/>
            <person name="Pinto D."/>
            <person name="Vollmers J."/>
            <person name="Rivas-Marin E."/>
            <person name="Kohn T."/>
            <person name="Peeters S.H."/>
            <person name="Heuer A."/>
            <person name="Rast P."/>
            <person name="Oberbeckmann S."/>
            <person name="Bunk B."/>
            <person name="Jeske O."/>
            <person name="Meyerdierks A."/>
            <person name="Storesund J.E."/>
            <person name="Kallscheuer N."/>
            <person name="Luecker S."/>
            <person name="Lage O.M."/>
            <person name="Pohl T."/>
            <person name="Merkel B.J."/>
            <person name="Hornburger P."/>
            <person name="Mueller R.-W."/>
            <person name="Bruemmer F."/>
            <person name="Labrenz M."/>
            <person name="Spormann A.M."/>
            <person name="Op Den Camp H."/>
            <person name="Overmann J."/>
            <person name="Amann R."/>
            <person name="Jetten M.S.M."/>
            <person name="Mascher T."/>
            <person name="Medema M.H."/>
            <person name="Devos D.P."/>
            <person name="Kaster A.-K."/>
            <person name="Ovreas L."/>
            <person name="Rohde M."/>
            <person name="Galperin M.Y."/>
            <person name="Jogler C."/>
        </authorList>
    </citation>
    <scope>NUCLEOTIDE SEQUENCE [LARGE SCALE GENOMIC DNA]</scope>
    <source>
        <strain evidence="15 16">Pla111</strain>
    </source>
</reference>
<dbReference type="GO" id="GO:0016301">
    <property type="term" value="F:kinase activity"/>
    <property type="evidence" value="ECO:0007669"/>
    <property type="project" value="UniProtKB-KW"/>
</dbReference>
<dbReference type="InterPro" id="IPR042213">
    <property type="entry name" value="NBD_C_sf"/>
</dbReference>
<organism evidence="15 16">
    <name type="scientific">Botrimarina hoheduenensis</name>
    <dbReference type="NCBI Taxonomy" id="2528000"/>
    <lineage>
        <taxon>Bacteria</taxon>
        <taxon>Pseudomonadati</taxon>
        <taxon>Planctomycetota</taxon>
        <taxon>Planctomycetia</taxon>
        <taxon>Pirellulales</taxon>
        <taxon>Lacipirellulaceae</taxon>
        <taxon>Botrimarina</taxon>
    </lineage>
</organism>
<accession>A0A5C5VZA4</accession>
<evidence type="ECO:0000256" key="9">
    <source>
        <dbReference type="ARBA" id="ARBA00037335"/>
    </source>
</evidence>
<dbReference type="InterPro" id="IPR037051">
    <property type="entry name" value="4-carb_acid_sugar_kinase_N_sf"/>
</dbReference>
<evidence type="ECO:0000259" key="14">
    <source>
        <dbReference type="Pfam" id="PF17042"/>
    </source>
</evidence>
<comment type="caution">
    <text evidence="15">The sequence shown here is derived from an EMBL/GenBank/DDBJ whole genome shotgun (WGS) entry which is preliminary data.</text>
</comment>
<evidence type="ECO:0000256" key="4">
    <source>
        <dbReference type="ARBA" id="ARBA00022777"/>
    </source>
</evidence>
<dbReference type="Proteomes" id="UP000318995">
    <property type="component" value="Unassembled WGS sequence"/>
</dbReference>
<feature type="domain" description="Four-carbon acid sugar kinase N-terminal" evidence="13">
    <location>
        <begin position="5"/>
        <end position="230"/>
    </location>
</feature>
<keyword evidence="16" id="KW-1185">Reference proteome</keyword>
<keyword evidence="4" id="KW-0418">Kinase</keyword>
<protein>
    <recommendedName>
        <fullName evidence="11">3-oxo-tetronate kinase</fullName>
        <ecNumber evidence="10">2.7.1.217</ecNumber>
    </recommendedName>
    <alternativeName>
        <fullName evidence="12">3-dehydrotetronate 4-kinase</fullName>
    </alternativeName>
</protein>
<dbReference type="EC" id="2.7.1.217" evidence="10"/>
<evidence type="ECO:0000256" key="1">
    <source>
        <dbReference type="ARBA" id="ARBA00005715"/>
    </source>
</evidence>
<evidence type="ECO:0000256" key="6">
    <source>
        <dbReference type="ARBA" id="ARBA00023277"/>
    </source>
</evidence>
<dbReference type="Gene3D" id="3.40.50.10840">
    <property type="entry name" value="Putative sugar-binding, N-terminal domain"/>
    <property type="match status" value="1"/>
</dbReference>
<evidence type="ECO:0000259" key="13">
    <source>
        <dbReference type="Pfam" id="PF07005"/>
    </source>
</evidence>
<comment type="catalytic activity">
    <reaction evidence="8">
        <text>3-dehydro-D-erythronate + ATP = 3-dehydro-4-O-phospho-D-erythronate + ADP + H(+)</text>
        <dbReference type="Rhea" id="RHEA:52556"/>
        <dbReference type="ChEBI" id="CHEBI:15378"/>
        <dbReference type="ChEBI" id="CHEBI:30616"/>
        <dbReference type="ChEBI" id="CHEBI:57958"/>
        <dbReference type="ChEBI" id="CHEBI:136593"/>
        <dbReference type="ChEBI" id="CHEBI:456216"/>
        <dbReference type="EC" id="2.7.1.217"/>
    </reaction>
</comment>
<evidence type="ECO:0000256" key="5">
    <source>
        <dbReference type="ARBA" id="ARBA00022840"/>
    </source>
</evidence>
<sequence length="420" mass="44122">MSRLLGCIADDYTGATDLGAMLSRAGMRVLLHFGLPENPLNAAGYDAAIIALKSRSIPARDAVEQSLAALAVLRSVGFARFFFKYCSTFDSTDKGNIGPVAGALADTLDASRVFFCPSFPENGRTVYCGHLFVNGKPLHESGMERHPLNPMTDADLVRVLGRQTKQTVGLLPYSAVEVGFGPAETAADELVAQGVQFVIADALKDLHLGTLAFVAERDVLMTGGSAFAGAIAQACHMRRELAFRLPDAVGMEGYAAFLSGSCSAATQRQVAAFRKAAFSRAVDPLRLAAGDDSVRKIVDSAAERLADGPVMVYSTADLAAVGAAQRELGVEAASAMLEDTLARVAAGLVEKGVRRLVLAGGETSGAVIRELGVEAVRIGPEIAPGVPWVETLDEPRLALALKSGNFGADDFFFRALGTAQ</sequence>
<dbReference type="EMBL" id="SJPH01000004">
    <property type="protein sequence ID" value="TWT43109.1"/>
    <property type="molecule type" value="Genomic_DNA"/>
</dbReference>
<dbReference type="Gene3D" id="3.40.980.20">
    <property type="entry name" value="Four-carbon acid sugar kinase, nucleotide binding domain"/>
    <property type="match status" value="1"/>
</dbReference>
<keyword evidence="5" id="KW-0067">ATP-binding</keyword>
<dbReference type="InterPro" id="IPR050007">
    <property type="entry name" value="OtnK"/>
</dbReference>
<feature type="domain" description="Four-carbon acid sugar kinase nucleotide binding" evidence="14">
    <location>
        <begin position="257"/>
        <end position="412"/>
    </location>
</feature>
<gene>
    <name evidence="15" type="ORF">Pla111_20590</name>
</gene>
<dbReference type="NCBIfam" id="NF043035">
    <property type="entry name" value="OxoTetrKin"/>
    <property type="match status" value="1"/>
</dbReference>
<comment type="function">
    <text evidence="9">Catalyzes the ATP-dependent phosphorylation of 3-oxo-tetronate to 3-oxo-tetronate 4-phosphate.</text>
</comment>
<keyword evidence="3" id="KW-0547">Nucleotide-binding</keyword>
<dbReference type="OrthoDB" id="9778478at2"/>
<dbReference type="SUPFAM" id="SSF142764">
    <property type="entry name" value="YgbK-like"/>
    <property type="match status" value="1"/>
</dbReference>
<dbReference type="AlphaFoldDB" id="A0A5C5VZA4"/>
<evidence type="ECO:0000256" key="10">
    <source>
        <dbReference type="ARBA" id="ARBA00039095"/>
    </source>
</evidence>